<feature type="compositionally biased region" description="Acidic residues" evidence="5">
    <location>
        <begin position="65"/>
        <end position="79"/>
    </location>
</feature>
<dbReference type="eggNOG" id="KOG4364">
    <property type="taxonomic scope" value="Eukaryota"/>
</dbReference>
<keyword evidence="3" id="KW-0234">DNA repair</keyword>
<evidence type="ECO:0000256" key="2">
    <source>
        <dbReference type="ARBA" id="ARBA00022763"/>
    </source>
</evidence>
<evidence type="ECO:0000256" key="4">
    <source>
        <dbReference type="ARBA" id="ARBA00023242"/>
    </source>
</evidence>
<dbReference type="RefSeq" id="XP_067517392.1">
    <property type="nucleotide sequence ID" value="XM_067661291.1"/>
</dbReference>
<organism evidence="7 8">
    <name type="scientific">Rhizopus delemar (strain RA 99-880 / ATCC MYA-4621 / FGSC 9543 / NRRL 43880)</name>
    <name type="common">Mucormycosis agent</name>
    <name type="synonym">Rhizopus arrhizus var. delemar</name>
    <dbReference type="NCBI Taxonomy" id="246409"/>
    <lineage>
        <taxon>Eukaryota</taxon>
        <taxon>Fungi</taxon>
        <taxon>Fungi incertae sedis</taxon>
        <taxon>Mucoromycota</taxon>
        <taxon>Mucoromycotina</taxon>
        <taxon>Mucoromycetes</taxon>
        <taxon>Mucorales</taxon>
        <taxon>Mucorineae</taxon>
        <taxon>Rhizopodaceae</taxon>
        <taxon>Rhizopus</taxon>
    </lineage>
</organism>
<dbReference type="VEuPathDB" id="FungiDB:RO3G_06701"/>
<evidence type="ECO:0000259" key="6">
    <source>
        <dbReference type="Pfam" id="PF12253"/>
    </source>
</evidence>
<dbReference type="OrthoDB" id="440676at2759"/>
<dbReference type="PANTHER" id="PTHR15272">
    <property type="entry name" value="CHROMATIN ASSEMBLY FACTOR 1 SUBUNIT A CAF-1 SUBUNIT A"/>
    <property type="match status" value="1"/>
</dbReference>
<dbReference type="GO" id="GO:0006334">
    <property type="term" value="P:nucleosome assembly"/>
    <property type="evidence" value="ECO:0007669"/>
    <property type="project" value="TreeGrafter"/>
</dbReference>
<dbReference type="EMBL" id="CH476735">
    <property type="protein sequence ID" value="EIE81996.1"/>
    <property type="molecule type" value="Genomic_DNA"/>
</dbReference>
<evidence type="ECO:0000313" key="7">
    <source>
        <dbReference type="EMBL" id="EIE81996.1"/>
    </source>
</evidence>
<keyword evidence="2" id="KW-0227">DNA damage</keyword>
<proteinExistence type="predicted"/>
<accession>I1C0L6</accession>
<feature type="domain" description="Chromatin assembly factor 1 subunit A dimerization" evidence="6">
    <location>
        <begin position="6"/>
        <end position="72"/>
    </location>
</feature>
<dbReference type="GO" id="GO:0033186">
    <property type="term" value="C:CAF-1 complex"/>
    <property type="evidence" value="ECO:0007669"/>
    <property type="project" value="TreeGrafter"/>
</dbReference>
<dbReference type="Proteomes" id="UP000009138">
    <property type="component" value="Unassembled WGS sequence"/>
</dbReference>
<comment type="subcellular location">
    <subcellularLocation>
        <location evidence="1">Nucleus</location>
    </subcellularLocation>
</comment>
<dbReference type="GeneID" id="93613672"/>
<protein>
    <recommendedName>
        <fullName evidence="6">Chromatin assembly factor 1 subunit A dimerization domain-containing protein</fullName>
    </recommendedName>
</protein>
<dbReference type="InParanoid" id="I1C0L6"/>
<keyword evidence="8" id="KW-1185">Reference proteome</keyword>
<keyword evidence="4" id="KW-0539">Nucleus</keyword>
<feature type="region of interest" description="Disordered" evidence="5">
    <location>
        <begin position="45"/>
        <end position="111"/>
    </location>
</feature>
<evidence type="ECO:0000256" key="1">
    <source>
        <dbReference type="ARBA" id="ARBA00004123"/>
    </source>
</evidence>
<dbReference type="GO" id="GO:0006281">
    <property type="term" value="P:DNA repair"/>
    <property type="evidence" value="ECO:0007669"/>
    <property type="project" value="UniProtKB-KW"/>
</dbReference>
<evidence type="ECO:0000313" key="8">
    <source>
        <dbReference type="Proteomes" id="UP000009138"/>
    </source>
</evidence>
<evidence type="ECO:0000256" key="5">
    <source>
        <dbReference type="SAM" id="MobiDB-lite"/>
    </source>
</evidence>
<reference evidence="7 8" key="1">
    <citation type="journal article" date="2009" name="PLoS Genet.">
        <title>Genomic analysis of the basal lineage fungus Rhizopus oryzae reveals a whole-genome duplication.</title>
        <authorList>
            <person name="Ma L.-J."/>
            <person name="Ibrahim A.S."/>
            <person name="Skory C."/>
            <person name="Grabherr M.G."/>
            <person name="Burger G."/>
            <person name="Butler M."/>
            <person name="Elias M."/>
            <person name="Idnurm A."/>
            <person name="Lang B.F."/>
            <person name="Sone T."/>
            <person name="Abe A."/>
            <person name="Calvo S.E."/>
            <person name="Corrochano L.M."/>
            <person name="Engels R."/>
            <person name="Fu J."/>
            <person name="Hansberg W."/>
            <person name="Kim J.-M."/>
            <person name="Kodira C.D."/>
            <person name="Koehrsen M.J."/>
            <person name="Liu B."/>
            <person name="Miranda-Saavedra D."/>
            <person name="O'Leary S."/>
            <person name="Ortiz-Castellanos L."/>
            <person name="Poulter R."/>
            <person name="Rodriguez-Romero J."/>
            <person name="Ruiz-Herrera J."/>
            <person name="Shen Y.-Q."/>
            <person name="Zeng Q."/>
            <person name="Galagan J."/>
            <person name="Birren B.W."/>
            <person name="Cuomo C.A."/>
            <person name="Wickes B.L."/>
        </authorList>
    </citation>
    <scope>NUCLEOTIDE SEQUENCE [LARGE SCALE GENOMIC DNA]</scope>
    <source>
        <strain evidence="8">RA 99-880 / ATCC MYA-4621 / FGSC 9543 / NRRL 43880</strain>
    </source>
</reference>
<name>I1C0L6_RHIO9</name>
<sequence>MALRMKLLQFTEDVRPAYYGTFTQKSDIITSRTPFALDTSKLDYDVDSEAEWEPEGEGEEIHSGDEDEDDAADIIDPEDSGWLVPEGYLSDNEGVEGEHDESNRPSARLPNSSKRTMIRKVVLGPFFERETEEDELVKPFSTTFLIDVSDEGFDPFFEESPRKNAAPIISAFTSNNNALAEGTGAPACTPTSLQNNHQKSEFTEEHKNALINVINENSSESIPNIISEAKANFVLKDVSKRQLEAKLKDFAVKEKRGSDTFLVYCLMARYL</sequence>
<feature type="compositionally biased region" description="Acidic residues" evidence="5">
    <location>
        <begin position="45"/>
        <end position="58"/>
    </location>
</feature>
<dbReference type="AlphaFoldDB" id="I1C0L6"/>
<dbReference type="GO" id="GO:0005634">
    <property type="term" value="C:nucleus"/>
    <property type="evidence" value="ECO:0007669"/>
    <property type="project" value="UniProtKB-SubCell"/>
</dbReference>
<dbReference type="InterPro" id="IPR022043">
    <property type="entry name" value="CAF1A_DD"/>
</dbReference>
<dbReference type="Pfam" id="PF12253">
    <property type="entry name" value="CAF1A_dimeriz"/>
    <property type="match status" value="1"/>
</dbReference>
<dbReference type="STRING" id="246409.I1C0L6"/>
<evidence type="ECO:0000256" key="3">
    <source>
        <dbReference type="ARBA" id="ARBA00023204"/>
    </source>
</evidence>
<gene>
    <name evidence="7" type="ORF">RO3G_06701</name>
</gene>
<dbReference type="PANTHER" id="PTHR15272:SF0">
    <property type="entry name" value="CHROMATIN ASSEMBLY FACTOR 1 SUBUNIT A"/>
    <property type="match status" value="1"/>
</dbReference>
<dbReference type="OMA" id="ATWYIKE"/>